<protein>
    <submittedName>
        <fullName evidence="1">Uncharacterized protein</fullName>
    </submittedName>
</protein>
<reference evidence="1 2" key="1">
    <citation type="submission" date="2013-02" db="EMBL/GenBank/DDBJ databases">
        <authorList>
            <person name="Harkins D.M."/>
            <person name="Durkin A.S."/>
            <person name="Brinkac L.M."/>
            <person name="Haft D.H."/>
            <person name="Selengut J.D."/>
            <person name="Sanka R."/>
            <person name="DePew J."/>
            <person name="Purushe J."/>
            <person name="Haake D.A."/>
            <person name="Matsunaga J."/>
            <person name="Vinetz J.M."/>
            <person name="Sutton G.G."/>
            <person name="Nierman W.C."/>
            <person name="Fouts D.E."/>
        </authorList>
    </citation>
    <scope>NUCLEOTIDE SEQUENCE [LARGE SCALE GENOMIC DNA]</scope>
    <source>
        <strain evidence="1 2">Ecochallenge</strain>
    </source>
</reference>
<dbReference type="Proteomes" id="UP000012249">
    <property type="component" value="Unassembled WGS sequence"/>
</dbReference>
<proteinExistence type="predicted"/>
<organism evidence="1 2">
    <name type="scientific">Leptospira weilii str. Ecochallenge</name>
    <dbReference type="NCBI Taxonomy" id="1049986"/>
    <lineage>
        <taxon>Bacteria</taxon>
        <taxon>Pseudomonadati</taxon>
        <taxon>Spirochaetota</taxon>
        <taxon>Spirochaetia</taxon>
        <taxon>Leptospirales</taxon>
        <taxon>Leptospiraceae</taxon>
        <taxon>Leptospira</taxon>
    </lineage>
</organism>
<dbReference type="EMBL" id="AHMI02000309">
    <property type="protein sequence ID" value="EMY12318.1"/>
    <property type="molecule type" value="Genomic_DNA"/>
</dbReference>
<comment type="caution">
    <text evidence="1">The sequence shown here is derived from an EMBL/GenBank/DDBJ whole genome shotgun (WGS) entry which is preliminary data.</text>
</comment>
<dbReference type="AlphaFoldDB" id="N1TVM0"/>
<name>N1TVM0_9LEPT</name>
<gene>
    <name evidence="1" type="ORF">LEP1GSC043_3647</name>
</gene>
<evidence type="ECO:0000313" key="2">
    <source>
        <dbReference type="Proteomes" id="UP000012249"/>
    </source>
</evidence>
<evidence type="ECO:0000313" key="1">
    <source>
        <dbReference type="EMBL" id="EMY12318.1"/>
    </source>
</evidence>
<sequence>MPKKLRIVADYKATFELFFRLIKSASQNLGEWIVFYCLLLGGCNSKTGFGKCV</sequence>
<accession>N1TVM0</accession>